<dbReference type="Proteomes" id="UP000265520">
    <property type="component" value="Unassembled WGS sequence"/>
</dbReference>
<feature type="region of interest" description="Disordered" evidence="1">
    <location>
        <begin position="161"/>
        <end position="222"/>
    </location>
</feature>
<comment type="caution">
    <text evidence="2">The sequence shown here is derived from an EMBL/GenBank/DDBJ whole genome shotgun (WGS) entry which is preliminary data.</text>
</comment>
<feature type="compositionally biased region" description="Pro residues" evidence="1">
    <location>
        <begin position="164"/>
        <end position="180"/>
    </location>
</feature>
<evidence type="ECO:0000256" key="1">
    <source>
        <dbReference type="SAM" id="MobiDB-lite"/>
    </source>
</evidence>
<organism evidence="2 3">
    <name type="scientific">Trifolium medium</name>
    <dbReference type="NCBI Taxonomy" id="97028"/>
    <lineage>
        <taxon>Eukaryota</taxon>
        <taxon>Viridiplantae</taxon>
        <taxon>Streptophyta</taxon>
        <taxon>Embryophyta</taxon>
        <taxon>Tracheophyta</taxon>
        <taxon>Spermatophyta</taxon>
        <taxon>Magnoliopsida</taxon>
        <taxon>eudicotyledons</taxon>
        <taxon>Gunneridae</taxon>
        <taxon>Pentapetalae</taxon>
        <taxon>rosids</taxon>
        <taxon>fabids</taxon>
        <taxon>Fabales</taxon>
        <taxon>Fabaceae</taxon>
        <taxon>Papilionoideae</taxon>
        <taxon>50 kb inversion clade</taxon>
        <taxon>NPAAA clade</taxon>
        <taxon>Hologalegina</taxon>
        <taxon>IRL clade</taxon>
        <taxon>Trifolieae</taxon>
        <taxon>Trifolium</taxon>
    </lineage>
</organism>
<accession>A0A392MIC5</accession>
<feature type="region of interest" description="Disordered" evidence="1">
    <location>
        <begin position="254"/>
        <end position="301"/>
    </location>
</feature>
<evidence type="ECO:0000313" key="2">
    <source>
        <dbReference type="EMBL" id="MCH85994.1"/>
    </source>
</evidence>
<dbReference type="AlphaFoldDB" id="A0A392MIC5"/>
<feature type="compositionally biased region" description="Pro residues" evidence="1">
    <location>
        <begin position="209"/>
        <end position="219"/>
    </location>
</feature>
<reference evidence="2 3" key="1">
    <citation type="journal article" date="2018" name="Front. Plant Sci.">
        <title>Red Clover (Trifolium pratense) and Zigzag Clover (T. medium) - A Picture of Genomic Similarities and Differences.</title>
        <authorList>
            <person name="Dluhosova J."/>
            <person name="Istvanek J."/>
            <person name="Nedelnik J."/>
            <person name="Repkova J."/>
        </authorList>
    </citation>
    <scope>NUCLEOTIDE SEQUENCE [LARGE SCALE GENOMIC DNA]</scope>
    <source>
        <strain evidence="3">cv. 10/8</strain>
        <tissue evidence="2">Leaf</tissue>
    </source>
</reference>
<proteinExistence type="predicted"/>
<sequence length="404" mass="45907">PTPKTPQAATIPNVEIRQKISIFDGSEDSYWWVLCVEKFFKEQRTPNALKLTTAVMTLKGRAHQWWLWRSRRQPPITTWEAFTTVFLWRFKHEWREILPIEGEEEEEDKPTENEEPAATIQKTSSKNEISEKPVESEAIISQNLTSSINKIMRIEEFSMASPQLPAPSPPPLPPVPPQKPPDLRPKTIHSPPVLPPPLKPPVNVLSPSPASPPPPPKPPDISMYRKEEFFAAEVTIIGKLTVISSDVNFAPPPPPKLPDLLSPESIVPAHPASPPPPAKPPDQHLQPEFLTPALPPPPKPPDRYFLRSNVKSHLSVKKIQLQMSWYFRTVRSILHHDQQNFFPPSDQFSAFRVESRPLKENTIRVIPNHSTIRRHVYSNSNMVDTCSHQKSGYRRVFGTITTLL</sequence>
<feature type="compositionally biased region" description="Acidic residues" evidence="1">
    <location>
        <begin position="101"/>
        <end position="115"/>
    </location>
</feature>
<evidence type="ECO:0000313" key="3">
    <source>
        <dbReference type="Proteomes" id="UP000265520"/>
    </source>
</evidence>
<protein>
    <submittedName>
        <fullName evidence="2">Swarming motility protein ybiA</fullName>
    </submittedName>
</protein>
<feature type="non-terminal residue" evidence="2">
    <location>
        <position position="1"/>
    </location>
</feature>
<keyword evidence="3" id="KW-1185">Reference proteome</keyword>
<feature type="region of interest" description="Disordered" evidence="1">
    <location>
        <begin position="101"/>
        <end position="135"/>
    </location>
</feature>
<name>A0A392MIC5_9FABA</name>
<gene>
    <name evidence="2" type="ORF">A2U01_0006847</name>
</gene>
<dbReference type="EMBL" id="LXQA010009538">
    <property type="protein sequence ID" value="MCH85994.1"/>
    <property type="molecule type" value="Genomic_DNA"/>
</dbReference>
<feature type="compositionally biased region" description="Pro residues" evidence="1">
    <location>
        <begin position="271"/>
        <end position="280"/>
    </location>
</feature>